<dbReference type="InterPro" id="IPR016032">
    <property type="entry name" value="Sig_transdc_resp-reg_C-effctor"/>
</dbReference>
<gene>
    <name evidence="5" type="ORF">SAMN05421760_101218</name>
</gene>
<evidence type="ECO:0000256" key="1">
    <source>
        <dbReference type="ARBA" id="ARBA00023015"/>
    </source>
</evidence>
<dbReference type="PANTHER" id="PTHR44688:SF16">
    <property type="entry name" value="DNA-BINDING TRANSCRIPTIONAL ACTIVATOR DEVR_DOSR"/>
    <property type="match status" value="1"/>
</dbReference>
<sequence length="295" mass="34262">MSSFSLSSMSGFEHWNTQLAELVKTLGEDTFFPCLINILRDTVKIDYPQVWIYRRNRAPKALYFEISHEERSAQIDSYIDGSYQLDPFYLAALINKESPGLYRITELSAKGFQQSEYYRSYYAKCDTEDEIVYIIEVSQDVCLQISLMRNKSSSKFSDEELKFLRSIETIIRELSLHQWEFLKIARPEEQDLKVIPGFEKSVNLAFDLFGRSMLTGREKDVLGLTLQGYSTQTSAEKLNISIETLRRHRKNIYAKLDINSQAELFSLFLSSLGSLEQEPNKDPLEIYMRKPQKTA</sequence>
<dbReference type="STRING" id="619304.SAMN05421760_101218"/>
<keyword evidence="1" id="KW-0805">Transcription regulation</keyword>
<evidence type="ECO:0000313" key="6">
    <source>
        <dbReference type="Proteomes" id="UP000185999"/>
    </source>
</evidence>
<dbReference type="PANTHER" id="PTHR44688">
    <property type="entry name" value="DNA-BINDING TRANSCRIPTIONAL ACTIVATOR DEVR_DOSR"/>
    <property type="match status" value="1"/>
</dbReference>
<dbReference type="PRINTS" id="PR00038">
    <property type="entry name" value="HTHLUXR"/>
</dbReference>
<dbReference type="PROSITE" id="PS50043">
    <property type="entry name" value="HTH_LUXR_2"/>
    <property type="match status" value="1"/>
</dbReference>
<dbReference type="Pfam" id="PF00196">
    <property type="entry name" value="GerE"/>
    <property type="match status" value="1"/>
</dbReference>
<reference evidence="6" key="1">
    <citation type="submission" date="2017-01" db="EMBL/GenBank/DDBJ databases">
        <authorList>
            <person name="Varghese N."/>
            <person name="Submissions S."/>
        </authorList>
    </citation>
    <scope>NUCLEOTIDE SEQUENCE [LARGE SCALE GENOMIC DNA]</scope>
    <source>
        <strain evidence="6">DSM 22306</strain>
    </source>
</reference>
<feature type="domain" description="HTH luxR-type" evidence="4">
    <location>
        <begin position="207"/>
        <end position="272"/>
    </location>
</feature>
<accession>A0A1N7IW38</accession>
<dbReference type="CDD" id="cd06170">
    <property type="entry name" value="LuxR_C_like"/>
    <property type="match status" value="1"/>
</dbReference>
<dbReference type="InterPro" id="IPR036388">
    <property type="entry name" value="WH-like_DNA-bd_sf"/>
</dbReference>
<dbReference type="EMBL" id="FTOE01000001">
    <property type="protein sequence ID" value="SIS41295.1"/>
    <property type="molecule type" value="Genomic_DNA"/>
</dbReference>
<keyword evidence="3" id="KW-0804">Transcription</keyword>
<dbReference type="InterPro" id="IPR000792">
    <property type="entry name" value="Tscrpt_reg_LuxR_C"/>
</dbReference>
<name>A0A1N7IW38_9GAMM</name>
<evidence type="ECO:0000313" key="5">
    <source>
        <dbReference type="EMBL" id="SIS41295.1"/>
    </source>
</evidence>
<dbReference type="Gene3D" id="1.10.10.10">
    <property type="entry name" value="Winged helix-like DNA-binding domain superfamily/Winged helix DNA-binding domain"/>
    <property type="match status" value="1"/>
</dbReference>
<proteinExistence type="predicted"/>
<dbReference type="AlphaFoldDB" id="A0A1N7IW38"/>
<dbReference type="GO" id="GO:0006355">
    <property type="term" value="P:regulation of DNA-templated transcription"/>
    <property type="evidence" value="ECO:0007669"/>
    <property type="project" value="InterPro"/>
</dbReference>
<dbReference type="SUPFAM" id="SSF46894">
    <property type="entry name" value="C-terminal effector domain of the bipartite response regulators"/>
    <property type="match status" value="1"/>
</dbReference>
<keyword evidence="2 5" id="KW-0238">DNA-binding</keyword>
<dbReference type="Proteomes" id="UP000185999">
    <property type="component" value="Unassembled WGS sequence"/>
</dbReference>
<evidence type="ECO:0000256" key="2">
    <source>
        <dbReference type="ARBA" id="ARBA00023125"/>
    </source>
</evidence>
<organism evidence="5 6">
    <name type="scientific">Neptunomonas antarctica</name>
    <dbReference type="NCBI Taxonomy" id="619304"/>
    <lineage>
        <taxon>Bacteria</taxon>
        <taxon>Pseudomonadati</taxon>
        <taxon>Pseudomonadota</taxon>
        <taxon>Gammaproteobacteria</taxon>
        <taxon>Oceanospirillales</taxon>
        <taxon>Oceanospirillaceae</taxon>
        <taxon>Neptunomonas</taxon>
    </lineage>
</organism>
<protein>
    <submittedName>
        <fullName evidence="5">DNA-binding transcriptional regulator, CsgD family</fullName>
    </submittedName>
</protein>
<evidence type="ECO:0000259" key="4">
    <source>
        <dbReference type="PROSITE" id="PS50043"/>
    </source>
</evidence>
<keyword evidence="6" id="KW-1185">Reference proteome</keyword>
<evidence type="ECO:0000256" key="3">
    <source>
        <dbReference type="ARBA" id="ARBA00023163"/>
    </source>
</evidence>
<dbReference type="GO" id="GO:0003677">
    <property type="term" value="F:DNA binding"/>
    <property type="evidence" value="ECO:0007669"/>
    <property type="project" value="UniProtKB-KW"/>
</dbReference>
<dbReference type="SMART" id="SM00421">
    <property type="entry name" value="HTH_LUXR"/>
    <property type="match status" value="1"/>
</dbReference>
<dbReference type="RefSeq" id="WP_054339601.1">
    <property type="nucleotide sequence ID" value="NZ_FTOE01000001.1"/>
</dbReference>
<dbReference type="OrthoDB" id="343383at2"/>